<dbReference type="InterPro" id="IPR003615">
    <property type="entry name" value="HNH_nuc"/>
</dbReference>
<evidence type="ECO:0000313" key="2">
    <source>
        <dbReference type="Proteomes" id="UP000006072"/>
    </source>
</evidence>
<dbReference type="RefSeq" id="WP_003930635.1">
    <property type="nucleotide sequence ID" value="NZ_JH814690.1"/>
</dbReference>
<evidence type="ECO:0000313" key="1">
    <source>
        <dbReference type="EMBL" id="EJZ09686.1"/>
    </source>
</evidence>
<dbReference type="eggNOG" id="COG1403">
    <property type="taxonomic scope" value="Bacteria"/>
</dbReference>
<proteinExistence type="predicted"/>
<keyword evidence="2" id="KW-1185">Reference proteome</keyword>
<comment type="caution">
    <text evidence="1">The sequence shown here is derived from an EMBL/GenBank/DDBJ whole genome shotgun (WGS) entry which is preliminary data.</text>
</comment>
<sequence>MFESLFDVSESAGEAELRAVVERCEAVKSAAAAAQARATALWAARRRAAEEAAGVPAARRGKGLGAEVALARHDAPVCGGRHLGFAQALVAEMPHTLAALECGALSEWRATLVVRESACLSVAHRRELDAELCGDVARLAGWGNNRVEAEAKKIAARLDAAAVVARGRAAVADCAVSVRPVSDTMVCVSVRLPLAKGVGLYAACKRAADTAFDDQRPRGQVMADTVYERVTGHPADGPVPVAVSLVMADTTLAGDDDELGWLDGYGPVPAGFCRALTGDAAADAEPKATLRRLYRHPGSGQLVAMESKARRFPKGLALLLQRRDRTCRTPYCNAPIRHHDHAVPARAGGPTSAGNGLGVCEACNYAKEAPGWRVSTSEDNGEHRAEYVTPTGATYTSIAPQLPGPPVRRRLSLAEGRLSIDLVTFDAA</sequence>
<organism evidence="1 2">
    <name type="scientific">Mycolicibacterium vaccae ATCC 25954</name>
    <dbReference type="NCBI Taxonomy" id="1194972"/>
    <lineage>
        <taxon>Bacteria</taxon>
        <taxon>Bacillati</taxon>
        <taxon>Actinomycetota</taxon>
        <taxon>Actinomycetes</taxon>
        <taxon>Mycobacteriales</taxon>
        <taxon>Mycobacteriaceae</taxon>
        <taxon>Mycolicibacterium</taxon>
    </lineage>
</organism>
<dbReference type="Proteomes" id="UP000006072">
    <property type="component" value="Unassembled WGS sequence"/>
</dbReference>
<reference evidence="1 2" key="1">
    <citation type="journal article" date="2012" name="J. Bacteriol.">
        <title>Complete Genome Sequence of Mycobacterium vaccae Type Strain ATCC 25954.</title>
        <authorList>
            <person name="Ho Y.S."/>
            <person name="Adroub S.A."/>
            <person name="Abadi M."/>
            <person name="Al Alwan B."/>
            <person name="Alkhateeb R."/>
            <person name="Gao G."/>
            <person name="Ragab A."/>
            <person name="Ali S."/>
            <person name="van Soolingen D."/>
            <person name="Bitter W."/>
            <person name="Pain A."/>
            <person name="Abdallah A.M."/>
        </authorList>
    </citation>
    <scope>NUCLEOTIDE SEQUENCE [LARGE SCALE GENOMIC DNA]</scope>
    <source>
        <strain evidence="1 2">ATCC 25954</strain>
    </source>
</reference>
<dbReference type="AlphaFoldDB" id="K0US53"/>
<dbReference type="PATRIC" id="fig|1194972.3.peg.2315"/>
<dbReference type="CDD" id="cd00085">
    <property type="entry name" value="HNHc"/>
    <property type="match status" value="1"/>
</dbReference>
<protein>
    <recommendedName>
        <fullName evidence="3">HNH nuclease</fullName>
    </recommendedName>
</protein>
<accession>K0US53</accession>
<dbReference type="EMBL" id="ALQA01000020">
    <property type="protein sequence ID" value="EJZ09686.1"/>
    <property type="molecule type" value="Genomic_DNA"/>
</dbReference>
<name>K0US53_MYCVA</name>
<evidence type="ECO:0008006" key="3">
    <source>
        <dbReference type="Google" id="ProtNLM"/>
    </source>
</evidence>
<gene>
    <name evidence="1" type="ORF">MVAC_11547</name>
</gene>
<dbReference type="HOGENOM" id="CLU_021786_0_1_11"/>